<gene>
    <name evidence="1" type="ORF">M9H77_03999</name>
</gene>
<protein>
    <submittedName>
        <fullName evidence="1">Uncharacterized protein</fullName>
    </submittedName>
</protein>
<reference evidence="2" key="1">
    <citation type="journal article" date="2023" name="Nat. Plants">
        <title>Single-cell RNA sequencing provides a high-resolution roadmap for understanding the multicellular compartmentation of specialized metabolism.</title>
        <authorList>
            <person name="Sun S."/>
            <person name="Shen X."/>
            <person name="Li Y."/>
            <person name="Li Y."/>
            <person name="Wang S."/>
            <person name="Li R."/>
            <person name="Zhang H."/>
            <person name="Shen G."/>
            <person name="Guo B."/>
            <person name="Wei J."/>
            <person name="Xu J."/>
            <person name="St-Pierre B."/>
            <person name="Chen S."/>
            <person name="Sun C."/>
        </authorList>
    </citation>
    <scope>NUCLEOTIDE SEQUENCE [LARGE SCALE GENOMIC DNA]</scope>
</reference>
<dbReference type="EMBL" id="CM044701">
    <property type="protein sequence ID" value="KAI5682771.1"/>
    <property type="molecule type" value="Genomic_DNA"/>
</dbReference>
<dbReference type="Proteomes" id="UP001060085">
    <property type="component" value="Linkage Group LG01"/>
</dbReference>
<organism evidence="1 2">
    <name type="scientific">Catharanthus roseus</name>
    <name type="common">Madagascar periwinkle</name>
    <name type="synonym">Vinca rosea</name>
    <dbReference type="NCBI Taxonomy" id="4058"/>
    <lineage>
        <taxon>Eukaryota</taxon>
        <taxon>Viridiplantae</taxon>
        <taxon>Streptophyta</taxon>
        <taxon>Embryophyta</taxon>
        <taxon>Tracheophyta</taxon>
        <taxon>Spermatophyta</taxon>
        <taxon>Magnoliopsida</taxon>
        <taxon>eudicotyledons</taxon>
        <taxon>Gunneridae</taxon>
        <taxon>Pentapetalae</taxon>
        <taxon>asterids</taxon>
        <taxon>lamiids</taxon>
        <taxon>Gentianales</taxon>
        <taxon>Apocynaceae</taxon>
        <taxon>Rauvolfioideae</taxon>
        <taxon>Vinceae</taxon>
        <taxon>Catharanthinae</taxon>
        <taxon>Catharanthus</taxon>
    </lineage>
</organism>
<accession>A0ACC0CCX5</accession>
<evidence type="ECO:0000313" key="1">
    <source>
        <dbReference type="EMBL" id="KAI5682771.1"/>
    </source>
</evidence>
<proteinExistence type="predicted"/>
<comment type="caution">
    <text evidence="1">The sequence shown here is derived from an EMBL/GenBank/DDBJ whole genome shotgun (WGS) entry which is preliminary data.</text>
</comment>
<keyword evidence="2" id="KW-1185">Reference proteome</keyword>
<sequence length="658" mass="72438">MAPATKKSLPSSAPFPIGNCEVIVEAKYFKSESNQNSLQISLSRNTKVKISVVEETTCRNTNNDAPNLCSEENGDYYFMLVNPNDPDGRTKSLLKEALDIYSKELPAMNYASNTGKETMFLERCVSNGKYCTLLLKVKVNELQEEAVSAITYQIIPADTQYAEIPLAAVTSKYQKKGIGRLLYIELRNRLQRVGIRTILCWGDNESEGFWLKQGFVVIGEVNKKGRARRLPIKADIRKALCFPGGSTLMVSHLSDSSSYPEEFIKPPFPLETPQEHCSSDIILKEQQESVAYNLEHPKDSKEIISCPGDSPPDDTILARFLKDGSKGVCCLEPANCGNVVVDLGDLKSGSEAEEKRCSCSAEQTRKRIWEASCTSLKSKKVKGGHTSDCQSDVKDSASGSENNCPGKSSTFISGDKFLCDEDILTNNCLGKNNESCQSLDVMSQHHVSCKDLSTEKCFRVMLMNIADNKKKSGLTKIIVDLGGIVTSEGNLSTHIVTGKARKTLNFCAGLCSGAWVISSSWLKESFRKGRFVEEEPFILKDEDYENKYGTELKVAVLQARARPNCLLKGYDLCLAAHVQPPVSSLLAIIKSAGGNVIDGLDKVKEPSKAIFIACDEDVEEAILAIKKGIQTFSSDWLMNCIMTQQLDLEAPKFAECSL</sequence>
<name>A0ACC0CCX5_CATRO</name>
<evidence type="ECO:0000313" key="2">
    <source>
        <dbReference type="Proteomes" id="UP001060085"/>
    </source>
</evidence>